<feature type="region of interest" description="Disordered" evidence="1">
    <location>
        <begin position="15"/>
        <end position="50"/>
    </location>
</feature>
<gene>
    <name evidence="2" type="ORF">OTI717_LOCUS42926</name>
</gene>
<proteinExistence type="predicted"/>
<dbReference type="EMBL" id="CAJOAX010056296">
    <property type="protein sequence ID" value="CAF4329684.1"/>
    <property type="molecule type" value="Genomic_DNA"/>
</dbReference>
<evidence type="ECO:0000313" key="3">
    <source>
        <dbReference type="Proteomes" id="UP000663823"/>
    </source>
</evidence>
<feature type="compositionally biased region" description="Low complexity" evidence="1">
    <location>
        <begin position="38"/>
        <end position="50"/>
    </location>
</feature>
<protein>
    <submittedName>
        <fullName evidence="2">Uncharacterized protein</fullName>
    </submittedName>
</protein>
<name>A0A820JLT0_9BILA</name>
<feature type="compositionally biased region" description="Polar residues" evidence="1">
    <location>
        <begin position="23"/>
        <end position="37"/>
    </location>
</feature>
<dbReference type="Proteomes" id="UP000663823">
    <property type="component" value="Unassembled WGS sequence"/>
</dbReference>
<feature type="non-terminal residue" evidence="2">
    <location>
        <position position="1"/>
    </location>
</feature>
<dbReference type="AlphaFoldDB" id="A0A820JLT0"/>
<reference evidence="2" key="1">
    <citation type="submission" date="2021-02" db="EMBL/GenBank/DDBJ databases">
        <authorList>
            <person name="Nowell W R."/>
        </authorList>
    </citation>
    <scope>NUCLEOTIDE SEQUENCE</scope>
</reference>
<evidence type="ECO:0000256" key="1">
    <source>
        <dbReference type="SAM" id="MobiDB-lite"/>
    </source>
</evidence>
<accession>A0A820JLT0</accession>
<comment type="caution">
    <text evidence="2">The sequence shown here is derived from an EMBL/GenBank/DDBJ whole genome shotgun (WGS) entry which is preliminary data.</text>
</comment>
<evidence type="ECO:0000313" key="2">
    <source>
        <dbReference type="EMBL" id="CAF4329684.1"/>
    </source>
</evidence>
<sequence>MGMRKDLILNQEQIQRRKDSGRNRNISSKHSSTIELANSSPTSNSKPNSESVLLTFDEIDRLFMDMNQNNDNIIVRQSIDSNQIEENILLESLTVEDLEAINNIQSSFLSIVNECEELTNFDDPF</sequence>
<organism evidence="2 3">
    <name type="scientific">Rotaria sordida</name>
    <dbReference type="NCBI Taxonomy" id="392033"/>
    <lineage>
        <taxon>Eukaryota</taxon>
        <taxon>Metazoa</taxon>
        <taxon>Spiralia</taxon>
        <taxon>Gnathifera</taxon>
        <taxon>Rotifera</taxon>
        <taxon>Eurotatoria</taxon>
        <taxon>Bdelloidea</taxon>
        <taxon>Philodinida</taxon>
        <taxon>Philodinidae</taxon>
        <taxon>Rotaria</taxon>
    </lineage>
</organism>